<dbReference type="GO" id="GO:0005960">
    <property type="term" value="C:glycine cleavage complex"/>
    <property type="evidence" value="ECO:0007669"/>
    <property type="project" value="InterPro"/>
</dbReference>
<accession>A0A8J6T5T4</accession>
<sequence>METGLLHIEANQGLHPCIWMQAGVVDKKECRWDYDCPGCRFDRNMVRTAEENKRLRQGGTTPKGKRGEIIPWKNKLLSLPVSRRPCLHHMKQRINFRACNLEYRCGSCDFDQFFHDEFSVHAVVRPVDELNIKGFRIPQGYYFHRGHAWVKVEEGSSVRIGIDEFALRVLGPFDRIESPLVGKEIRQGRADTRAFRREQTAKVLSPVSGVVTSINPRLRAEGGLANDAPFSEGWIMRVHSDTLRDELKELMINTESGDFMDEEVERLHQLIEEVAGPLPADGGHFGNDIYGKIPQLGWERLTNIFLDT</sequence>
<protein>
    <submittedName>
        <fullName evidence="2">Glycine cleavage system protein H</fullName>
    </submittedName>
</protein>
<proteinExistence type="predicted"/>
<dbReference type="Pfam" id="PF01597">
    <property type="entry name" value="GCV_H"/>
    <property type="match status" value="1"/>
</dbReference>
<dbReference type="InterPro" id="IPR033753">
    <property type="entry name" value="GCV_H/Fam206"/>
</dbReference>
<dbReference type="AlphaFoldDB" id="A0A8J6T5T4"/>
<dbReference type="EMBL" id="JACNJD010000336">
    <property type="protein sequence ID" value="MBC8179002.1"/>
    <property type="molecule type" value="Genomic_DNA"/>
</dbReference>
<name>A0A8J6T5T4_9DELT</name>
<evidence type="ECO:0000256" key="1">
    <source>
        <dbReference type="ARBA" id="ARBA00022823"/>
    </source>
</evidence>
<dbReference type="InterPro" id="IPR002930">
    <property type="entry name" value="GCV_H"/>
</dbReference>
<dbReference type="GO" id="GO:0019464">
    <property type="term" value="P:glycine decarboxylation via glycine cleavage system"/>
    <property type="evidence" value="ECO:0007669"/>
    <property type="project" value="InterPro"/>
</dbReference>
<reference evidence="2 3" key="1">
    <citation type="submission" date="2020-08" db="EMBL/GenBank/DDBJ databases">
        <title>Bridging the membrane lipid divide: bacteria of the FCB group superphylum have the potential to synthesize archaeal ether lipids.</title>
        <authorList>
            <person name="Villanueva L."/>
            <person name="Von Meijenfeldt F.A.B."/>
            <person name="Westbye A.B."/>
            <person name="Yadav S."/>
            <person name="Hopmans E.C."/>
            <person name="Dutilh B.E."/>
            <person name="Sinninghe Damste J.S."/>
        </authorList>
    </citation>
    <scope>NUCLEOTIDE SEQUENCE [LARGE SCALE GENOMIC DNA]</scope>
    <source>
        <strain evidence="2">NIOZ-UU27</strain>
    </source>
</reference>
<keyword evidence="1" id="KW-0450">Lipoyl</keyword>
<dbReference type="SUPFAM" id="SSF51230">
    <property type="entry name" value="Single hybrid motif"/>
    <property type="match status" value="1"/>
</dbReference>
<dbReference type="GO" id="GO:0009249">
    <property type="term" value="P:protein lipoylation"/>
    <property type="evidence" value="ECO:0007669"/>
    <property type="project" value="TreeGrafter"/>
</dbReference>
<dbReference type="GO" id="GO:0005737">
    <property type="term" value="C:cytoplasm"/>
    <property type="evidence" value="ECO:0007669"/>
    <property type="project" value="TreeGrafter"/>
</dbReference>
<comment type="caution">
    <text evidence="2">The sequence shown here is derived from an EMBL/GenBank/DDBJ whole genome shotgun (WGS) entry which is preliminary data.</text>
</comment>
<evidence type="ECO:0000313" key="2">
    <source>
        <dbReference type="EMBL" id="MBC8179002.1"/>
    </source>
</evidence>
<dbReference type="PANTHER" id="PTHR11715:SF3">
    <property type="entry name" value="GLYCINE CLEAVAGE SYSTEM H PROTEIN-RELATED"/>
    <property type="match status" value="1"/>
</dbReference>
<dbReference type="PANTHER" id="PTHR11715">
    <property type="entry name" value="GLYCINE CLEAVAGE SYSTEM H PROTEIN"/>
    <property type="match status" value="1"/>
</dbReference>
<evidence type="ECO:0000313" key="3">
    <source>
        <dbReference type="Proteomes" id="UP000650524"/>
    </source>
</evidence>
<dbReference type="CDD" id="cd06848">
    <property type="entry name" value="GCS_H"/>
    <property type="match status" value="1"/>
</dbReference>
<organism evidence="2 3">
    <name type="scientific">Candidatus Desulfacyla euxinica</name>
    <dbReference type="NCBI Taxonomy" id="2841693"/>
    <lineage>
        <taxon>Bacteria</taxon>
        <taxon>Deltaproteobacteria</taxon>
        <taxon>Candidatus Desulfacyla</taxon>
    </lineage>
</organism>
<dbReference type="Gene3D" id="2.40.50.100">
    <property type="match status" value="1"/>
</dbReference>
<dbReference type="Proteomes" id="UP000650524">
    <property type="component" value="Unassembled WGS sequence"/>
</dbReference>
<gene>
    <name evidence="2" type="ORF">H8E19_16485</name>
</gene>
<dbReference type="InterPro" id="IPR011053">
    <property type="entry name" value="Single_hybrid_motif"/>
</dbReference>